<evidence type="ECO:0000256" key="2">
    <source>
        <dbReference type="ARBA" id="ARBA00004141"/>
    </source>
</evidence>
<name>A0A2H0WRP2_9BACT</name>
<evidence type="ECO:0000259" key="12">
    <source>
        <dbReference type="SMART" id="SM00228"/>
    </source>
</evidence>
<dbReference type="PANTHER" id="PTHR42837">
    <property type="entry name" value="REGULATOR OF SIGMA-E PROTEASE RSEP"/>
    <property type="match status" value="1"/>
</dbReference>
<dbReference type="GO" id="GO:0016020">
    <property type="term" value="C:membrane"/>
    <property type="evidence" value="ECO:0007669"/>
    <property type="project" value="UniProtKB-SubCell"/>
</dbReference>
<evidence type="ECO:0000313" key="13">
    <source>
        <dbReference type="EMBL" id="PIS14579.1"/>
    </source>
</evidence>
<keyword evidence="10 11" id="KW-0472">Membrane</keyword>
<evidence type="ECO:0000256" key="3">
    <source>
        <dbReference type="ARBA" id="ARBA00007931"/>
    </source>
</evidence>
<evidence type="ECO:0000256" key="7">
    <source>
        <dbReference type="ARBA" id="ARBA00022833"/>
    </source>
</evidence>
<feature type="transmembrane region" description="Helical" evidence="11">
    <location>
        <begin position="101"/>
        <end position="123"/>
    </location>
</feature>
<dbReference type="EMBL" id="PEZI01000039">
    <property type="protein sequence ID" value="PIS14579.1"/>
    <property type="molecule type" value="Genomic_DNA"/>
</dbReference>
<keyword evidence="6" id="KW-0378">Hydrolase</keyword>
<dbReference type="Gene3D" id="2.30.42.10">
    <property type="match status" value="1"/>
</dbReference>
<comment type="subcellular location">
    <subcellularLocation>
        <location evidence="2">Membrane</location>
        <topology evidence="2">Multi-pass membrane protein</topology>
    </subcellularLocation>
</comment>
<comment type="similarity">
    <text evidence="3">Belongs to the peptidase M50B family.</text>
</comment>
<comment type="caution">
    <text evidence="13">The sequence shown here is derived from an EMBL/GenBank/DDBJ whole genome shotgun (WGS) entry which is preliminary data.</text>
</comment>
<evidence type="ECO:0000256" key="1">
    <source>
        <dbReference type="ARBA" id="ARBA00001947"/>
    </source>
</evidence>
<dbReference type="PANTHER" id="PTHR42837:SF2">
    <property type="entry name" value="MEMBRANE METALLOPROTEASE ARASP2, CHLOROPLASTIC-RELATED"/>
    <property type="match status" value="1"/>
</dbReference>
<gene>
    <name evidence="13" type="ORF">COT64_01870</name>
</gene>
<evidence type="ECO:0000256" key="5">
    <source>
        <dbReference type="ARBA" id="ARBA00022692"/>
    </source>
</evidence>
<evidence type="ECO:0000313" key="14">
    <source>
        <dbReference type="Proteomes" id="UP000230775"/>
    </source>
</evidence>
<reference evidence="14" key="1">
    <citation type="submission" date="2017-09" db="EMBL/GenBank/DDBJ databases">
        <title>Depth-based differentiation of microbial function through sediment-hosted aquifers and enrichment of novel symbionts in the deep terrestrial subsurface.</title>
        <authorList>
            <person name="Probst A.J."/>
            <person name="Ladd B."/>
            <person name="Jarett J.K."/>
            <person name="Geller-Mcgrath D.E."/>
            <person name="Sieber C.M.K."/>
            <person name="Emerson J.B."/>
            <person name="Anantharaman K."/>
            <person name="Thomas B.C."/>
            <person name="Malmstrom R."/>
            <person name="Stieglmeier M."/>
            <person name="Klingl A."/>
            <person name="Woyke T."/>
            <person name="Ryan C.M."/>
            <person name="Banfield J.F."/>
        </authorList>
    </citation>
    <scope>NUCLEOTIDE SEQUENCE [LARGE SCALE GENOMIC DNA]</scope>
</reference>
<feature type="domain" description="PDZ" evidence="12">
    <location>
        <begin position="113"/>
        <end position="189"/>
    </location>
</feature>
<dbReference type="SMART" id="SM00228">
    <property type="entry name" value="PDZ"/>
    <property type="match status" value="1"/>
</dbReference>
<keyword evidence="8 11" id="KW-1133">Transmembrane helix</keyword>
<evidence type="ECO:0000256" key="9">
    <source>
        <dbReference type="ARBA" id="ARBA00023049"/>
    </source>
</evidence>
<keyword evidence="9" id="KW-0482">Metalloprotease</keyword>
<proteinExistence type="inferred from homology"/>
<evidence type="ECO:0000256" key="8">
    <source>
        <dbReference type="ARBA" id="ARBA00022989"/>
    </source>
</evidence>
<keyword evidence="5 11" id="KW-0812">Transmembrane</keyword>
<protein>
    <recommendedName>
        <fullName evidence="12">PDZ domain-containing protein</fullName>
    </recommendedName>
</protein>
<sequence length="363" mass="39740">MTLLIFILILSVLVFVHELGHFVAAKKAGILVEEFGFGLPPKLWGKKIGETLYSINALPIGGFVRLYGEDGSGEMTNDQLPMTNSKGRAYFDAPIWRRLTVLFAGVTMNLLLAIVSFSVLYYVSGIPTKTGKIAIVAVAENSPARLAEIKEGDEVVAIDGQEIFSIEQFVKDTKEKAGKEIQLQIFREKDSQALIVSLVPRESPPEGEGPLGVAVSDVELKKYPWWQMPYLGMVEGFKESLAWGKMILGTLKSTLVSLVVKGQVPKDIAGPIGIFQITGLVAKEGFLAILQFLGILSVNLAIINVLPFPALDGGRLLFLGYEIIFRKKAPPKVEVLVNQIGMTLLLALMVLITVNDVFRLIKK</sequence>
<accession>A0A2H0WRP2</accession>
<dbReference type="InterPro" id="IPR008915">
    <property type="entry name" value="Peptidase_M50"/>
</dbReference>
<dbReference type="Pfam" id="PF02163">
    <property type="entry name" value="Peptidase_M50"/>
    <property type="match status" value="1"/>
</dbReference>
<organism evidence="13 14">
    <name type="scientific">Candidatus Shapirobacteria bacterium CG09_land_8_20_14_0_10_39_12</name>
    <dbReference type="NCBI Taxonomy" id="1974885"/>
    <lineage>
        <taxon>Bacteria</taxon>
        <taxon>Candidatus Shapironibacteriota</taxon>
    </lineage>
</organism>
<keyword evidence="4" id="KW-0645">Protease</keyword>
<dbReference type="InterPro" id="IPR001478">
    <property type="entry name" value="PDZ"/>
</dbReference>
<feature type="transmembrane region" description="Helical" evidence="11">
    <location>
        <begin position="336"/>
        <end position="358"/>
    </location>
</feature>
<dbReference type="InterPro" id="IPR036034">
    <property type="entry name" value="PDZ_sf"/>
</dbReference>
<dbReference type="GO" id="GO:0004222">
    <property type="term" value="F:metalloendopeptidase activity"/>
    <property type="evidence" value="ECO:0007669"/>
    <property type="project" value="InterPro"/>
</dbReference>
<evidence type="ECO:0000256" key="4">
    <source>
        <dbReference type="ARBA" id="ARBA00022670"/>
    </source>
</evidence>
<comment type="cofactor">
    <cofactor evidence="1">
        <name>Zn(2+)</name>
        <dbReference type="ChEBI" id="CHEBI:29105"/>
    </cofactor>
</comment>
<dbReference type="Proteomes" id="UP000230775">
    <property type="component" value="Unassembled WGS sequence"/>
</dbReference>
<dbReference type="Pfam" id="PF17820">
    <property type="entry name" value="PDZ_6"/>
    <property type="match status" value="1"/>
</dbReference>
<dbReference type="InterPro" id="IPR004387">
    <property type="entry name" value="Pept_M50_Zn"/>
</dbReference>
<evidence type="ECO:0000256" key="11">
    <source>
        <dbReference type="SAM" id="Phobius"/>
    </source>
</evidence>
<dbReference type="InterPro" id="IPR041489">
    <property type="entry name" value="PDZ_6"/>
</dbReference>
<keyword evidence="7" id="KW-0862">Zinc</keyword>
<dbReference type="AlphaFoldDB" id="A0A2H0WRP2"/>
<dbReference type="GO" id="GO:0006508">
    <property type="term" value="P:proteolysis"/>
    <property type="evidence" value="ECO:0007669"/>
    <property type="project" value="UniProtKB-KW"/>
</dbReference>
<dbReference type="SUPFAM" id="SSF50156">
    <property type="entry name" value="PDZ domain-like"/>
    <property type="match status" value="1"/>
</dbReference>
<dbReference type="CDD" id="cd06163">
    <property type="entry name" value="S2P-M50_PDZ_RseP-like"/>
    <property type="match status" value="1"/>
</dbReference>
<evidence type="ECO:0000256" key="6">
    <source>
        <dbReference type="ARBA" id="ARBA00022801"/>
    </source>
</evidence>
<evidence type="ECO:0000256" key="10">
    <source>
        <dbReference type="ARBA" id="ARBA00023136"/>
    </source>
</evidence>
<feature type="transmembrane region" description="Helical" evidence="11">
    <location>
        <begin position="286"/>
        <end position="306"/>
    </location>
</feature>